<keyword evidence="1" id="KW-0132">Cell division</keyword>
<dbReference type="HOGENOM" id="CLU_2046414_0_0_7"/>
<gene>
    <name evidence="1" type="ORF">HPAKL86_02415</name>
</gene>
<dbReference type="GO" id="GO:0051301">
    <property type="term" value="P:cell division"/>
    <property type="evidence" value="ECO:0007669"/>
    <property type="project" value="UniProtKB-KW"/>
</dbReference>
<sequence>MIQTQKPPTLLKTSSFLRNNLRYLRYFKDCNKRACKMHAIYRFKNHHLHALSHSKRQSKTLQKIQKGRIQRGGIQKGNDREGAIERYEAIAHAPQIEFLKKITQKLHAFLQRSKKAPCNP</sequence>
<dbReference type="EMBL" id="CP003476">
    <property type="protein sequence ID" value="AFX89496.1"/>
    <property type="molecule type" value="Genomic_DNA"/>
</dbReference>
<protein>
    <submittedName>
        <fullName evidence="1">Putative cell division protein</fullName>
    </submittedName>
</protein>
<dbReference type="KEGG" id="hpyk:HPAKL86_02415"/>
<name>K7Y7D6_HELPX</name>
<dbReference type="AlphaFoldDB" id="K7Y7D6"/>
<dbReference type="Proteomes" id="UP000010078">
    <property type="component" value="Chromosome"/>
</dbReference>
<organism evidence="1 2">
    <name type="scientific">Helicobacter pylori Aklavik86</name>
    <dbReference type="NCBI Taxonomy" id="1055532"/>
    <lineage>
        <taxon>Bacteria</taxon>
        <taxon>Pseudomonadati</taxon>
        <taxon>Campylobacterota</taxon>
        <taxon>Epsilonproteobacteria</taxon>
        <taxon>Campylobacterales</taxon>
        <taxon>Helicobacteraceae</taxon>
        <taxon>Helicobacter</taxon>
    </lineage>
</organism>
<evidence type="ECO:0000313" key="2">
    <source>
        <dbReference type="Proteomes" id="UP000010078"/>
    </source>
</evidence>
<keyword evidence="1" id="KW-0131">Cell cycle</keyword>
<proteinExistence type="predicted"/>
<dbReference type="PATRIC" id="fig|1055532.3.peg.497"/>
<reference evidence="1 2" key="1">
    <citation type="journal article" date="2015" name="Genome Announc.">
        <title>Complete Genome Sequences of Two Helicobacter pylori Strains from a Canadian Arctic Aboriginal Community.</title>
        <authorList>
            <person name="Kersulyte D."/>
            <person name="Bertoli M.T."/>
            <person name="Tamma S."/>
            <person name="Keelan M."/>
            <person name="Munday R."/>
            <person name="Geary J."/>
            <person name="Veldhuyzen van Zanten S."/>
            <person name="Goodman K.J."/>
            <person name="Berg D.E."/>
        </authorList>
    </citation>
    <scope>NUCLEOTIDE SEQUENCE [LARGE SCALE GENOMIC DNA]</scope>
    <source>
        <strain evidence="1">Aklavik86</strain>
    </source>
</reference>
<accession>K7Y7D6</accession>
<evidence type="ECO:0000313" key="1">
    <source>
        <dbReference type="EMBL" id="AFX89496.1"/>
    </source>
</evidence>